<dbReference type="PANTHER" id="PTHR24353">
    <property type="entry name" value="CYCLIC NUCLEOTIDE-DEPENDENT PROTEIN KINASE"/>
    <property type="match status" value="1"/>
</dbReference>
<evidence type="ECO:0000256" key="3">
    <source>
        <dbReference type="ARBA" id="ARBA00022679"/>
    </source>
</evidence>
<comment type="catalytic activity">
    <reaction evidence="8">
        <text>L-seryl-[protein] + ATP = O-phospho-L-seryl-[protein] + ADP + H(+)</text>
        <dbReference type="Rhea" id="RHEA:17989"/>
        <dbReference type="Rhea" id="RHEA-COMP:9863"/>
        <dbReference type="Rhea" id="RHEA-COMP:11604"/>
        <dbReference type="ChEBI" id="CHEBI:15378"/>
        <dbReference type="ChEBI" id="CHEBI:29999"/>
        <dbReference type="ChEBI" id="CHEBI:30616"/>
        <dbReference type="ChEBI" id="CHEBI:83421"/>
        <dbReference type="ChEBI" id="CHEBI:456216"/>
        <dbReference type="EC" id="2.7.11.11"/>
    </reaction>
</comment>
<organism evidence="11 12">
    <name type="scientific">Elaphomyces granulatus</name>
    <dbReference type="NCBI Taxonomy" id="519963"/>
    <lineage>
        <taxon>Eukaryota</taxon>
        <taxon>Fungi</taxon>
        <taxon>Dikarya</taxon>
        <taxon>Ascomycota</taxon>
        <taxon>Pezizomycotina</taxon>
        <taxon>Eurotiomycetes</taxon>
        <taxon>Eurotiomycetidae</taxon>
        <taxon>Eurotiales</taxon>
        <taxon>Elaphomycetaceae</taxon>
        <taxon>Elaphomyces</taxon>
    </lineage>
</organism>
<keyword evidence="4 9" id="KW-0547">Nucleotide-binding</keyword>
<comment type="catalytic activity">
    <reaction evidence="7">
        <text>L-threonyl-[protein] + ATP = O-phospho-L-threonyl-[protein] + ADP + H(+)</text>
        <dbReference type="Rhea" id="RHEA:46608"/>
        <dbReference type="Rhea" id="RHEA-COMP:11060"/>
        <dbReference type="Rhea" id="RHEA-COMP:11605"/>
        <dbReference type="ChEBI" id="CHEBI:15378"/>
        <dbReference type="ChEBI" id="CHEBI:30013"/>
        <dbReference type="ChEBI" id="CHEBI:30616"/>
        <dbReference type="ChEBI" id="CHEBI:61977"/>
        <dbReference type="ChEBI" id="CHEBI:456216"/>
        <dbReference type="EC" id="2.7.11.11"/>
    </reaction>
</comment>
<comment type="caution">
    <text evidence="11">The sequence shown here is derived from an EMBL/GenBank/DDBJ whole genome shotgun (WGS) entry which is preliminary data.</text>
</comment>
<keyword evidence="2" id="KW-0723">Serine/threonine-protein kinase</keyword>
<dbReference type="EC" id="2.7.11.11" evidence="1"/>
<evidence type="ECO:0000256" key="9">
    <source>
        <dbReference type="PROSITE-ProRule" id="PRU10141"/>
    </source>
</evidence>
<accession>A0A232LRC6</accession>
<dbReference type="GO" id="GO:0005952">
    <property type="term" value="C:cAMP-dependent protein kinase complex"/>
    <property type="evidence" value="ECO:0007669"/>
    <property type="project" value="TreeGrafter"/>
</dbReference>
<proteinExistence type="predicted"/>
<gene>
    <name evidence="11" type="ORF">Egran_05667</name>
</gene>
<dbReference type="InterPro" id="IPR017441">
    <property type="entry name" value="Protein_kinase_ATP_BS"/>
</dbReference>
<evidence type="ECO:0000256" key="6">
    <source>
        <dbReference type="ARBA" id="ARBA00022840"/>
    </source>
</evidence>
<keyword evidence="6 9" id="KW-0067">ATP-binding</keyword>
<evidence type="ECO:0000259" key="10">
    <source>
        <dbReference type="PROSITE" id="PS50011"/>
    </source>
</evidence>
<sequence>MTAEIVQPSTGNEGYAYDERISARSLRIEDFDLIKTLGTGTFARVWLTRLKDSKDGAHGKVFALKVLRKADVIKLKQVEHVRNERRALAAVAGHPFITSLITSFSDDQCLYMLVRVPSHSM</sequence>
<dbReference type="EMBL" id="NPHW01005618">
    <property type="protein sequence ID" value="OXV06568.1"/>
    <property type="molecule type" value="Genomic_DNA"/>
</dbReference>
<dbReference type="GO" id="GO:0005829">
    <property type="term" value="C:cytosol"/>
    <property type="evidence" value="ECO:0007669"/>
    <property type="project" value="TreeGrafter"/>
</dbReference>
<dbReference type="InterPro" id="IPR000719">
    <property type="entry name" value="Prot_kinase_dom"/>
</dbReference>
<dbReference type="InterPro" id="IPR011009">
    <property type="entry name" value="Kinase-like_dom_sf"/>
</dbReference>
<reference evidence="11 12" key="1">
    <citation type="journal article" date="2015" name="Environ. Microbiol.">
        <title>Metagenome sequence of Elaphomyces granulatus from sporocarp tissue reveals Ascomycota ectomycorrhizal fingerprints of genome expansion and a Proteobacteria-rich microbiome.</title>
        <authorList>
            <person name="Quandt C.A."/>
            <person name="Kohler A."/>
            <person name="Hesse C.N."/>
            <person name="Sharpton T.J."/>
            <person name="Martin F."/>
            <person name="Spatafora J.W."/>
        </authorList>
    </citation>
    <scope>NUCLEOTIDE SEQUENCE [LARGE SCALE GENOMIC DNA]</scope>
    <source>
        <strain evidence="11 12">OSC145934</strain>
    </source>
</reference>
<name>A0A232LRC6_9EURO</name>
<feature type="binding site" evidence="9">
    <location>
        <position position="65"/>
    </location>
    <ligand>
        <name>ATP</name>
        <dbReference type="ChEBI" id="CHEBI:30616"/>
    </ligand>
</feature>
<evidence type="ECO:0000313" key="11">
    <source>
        <dbReference type="EMBL" id="OXV06568.1"/>
    </source>
</evidence>
<dbReference type="GO" id="GO:0004691">
    <property type="term" value="F:cAMP-dependent protein kinase activity"/>
    <property type="evidence" value="ECO:0007669"/>
    <property type="project" value="UniProtKB-EC"/>
</dbReference>
<evidence type="ECO:0000256" key="2">
    <source>
        <dbReference type="ARBA" id="ARBA00022527"/>
    </source>
</evidence>
<evidence type="ECO:0000256" key="1">
    <source>
        <dbReference type="ARBA" id="ARBA00012444"/>
    </source>
</evidence>
<evidence type="ECO:0000256" key="4">
    <source>
        <dbReference type="ARBA" id="ARBA00022741"/>
    </source>
</evidence>
<protein>
    <recommendedName>
        <fullName evidence="1">cAMP-dependent protein kinase</fullName>
        <ecNumber evidence="1">2.7.11.11</ecNumber>
    </recommendedName>
</protein>
<dbReference type="Pfam" id="PF00069">
    <property type="entry name" value="Pkinase"/>
    <property type="match status" value="1"/>
</dbReference>
<evidence type="ECO:0000256" key="7">
    <source>
        <dbReference type="ARBA" id="ARBA00047292"/>
    </source>
</evidence>
<dbReference type="Gene3D" id="3.30.200.20">
    <property type="entry name" value="Phosphorylase Kinase, domain 1"/>
    <property type="match status" value="1"/>
</dbReference>
<dbReference type="PROSITE" id="PS00107">
    <property type="entry name" value="PROTEIN_KINASE_ATP"/>
    <property type="match status" value="1"/>
</dbReference>
<dbReference type="PANTHER" id="PTHR24353:SF37">
    <property type="entry name" value="CAMP-DEPENDENT PROTEIN KINASE CATALYTIC SUBUNIT PRKX"/>
    <property type="match status" value="1"/>
</dbReference>
<feature type="domain" description="Protein kinase" evidence="10">
    <location>
        <begin position="31"/>
        <end position="121"/>
    </location>
</feature>
<keyword evidence="3" id="KW-0808">Transferase</keyword>
<dbReference type="OrthoDB" id="63267at2759"/>
<keyword evidence="12" id="KW-1185">Reference proteome</keyword>
<evidence type="ECO:0000313" key="12">
    <source>
        <dbReference type="Proteomes" id="UP000243515"/>
    </source>
</evidence>
<dbReference type="AlphaFoldDB" id="A0A232LRC6"/>
<dbReference type="Proteomes" id="UP000243515">
    <property type="component" value="Unassembled WGS sequence"/>
</dbReference>
<keyword evidence="5" id="KW-0418">Kinase</keyword>
<dbReference type="SUPFAM" id="SSF56112">
    <property type="entry name" value="Protein kinase-like (PK-like)"/>
    <property type="match status" value="1"/>
</dbReference>
<evidence type="ECO:0000256" key="5">
    <source>
        <dbReference type="ARBA" id="ARBA00022777"/>
    </source>
</evidence>
<dbReference type="PROSITE" id="PS50011">
    <property type="entry name" value="PROTEIN_KINASE_DOM"/>
    <property type="match status" value="1"/>
</dbReference>
<evidence type="ECO:0000256" key="8">
    <source>
        <dbReference type="ARBA" id="ARBA00047454"/>
    </source>
</evidence>
<dbReference type="GO" id="GO:0005524">
    <property type="term" value="F:ATP binding"/>
    <property type="evidence" value="ECO:0007669"/>
    <property type="project" value="UniProtKB-UniRule"/>
</dbReference>